<name>A0A9X4YBE9_9GAMM</name>
<protein>
    <submittedName>
        <fullName evidence="2">Glycosyltransferase</fullName>
    </submittedName>
</protein>
<feature type="domain" description="Glycosyltransferase 2-like" evidence="1">
    <location>
        <begin position="22"/>
        <end position="184"/>
    </location>
</feature>
<dbReference type="PANTHER" id="PTHR22916:SF3">
    <property type="entry name" value="UDP-GLCNAC:BETAGAL BETA-1,3-N-ACETYLGLUCOSAMINYLTRANSFERASE-LIKE PROTEIN 1"/>
    <property type="match status" value="1"/>
</dbReference>
<dbReference type="EMBL" id="WMEX01000004">
    <property type="protein sequence ID" value="MYL26812.1"/>
    <property type="molecule type" value="Genomic_DNA"/>
</dbReference>
<gene>
    <name evidence="2" type="ORF">GLW01_08390</name>
</gene>
<dbReference type="Gene3D" id="3.90.550.10">
    <property type="entry name" value="Spore Coat Polysaccharide Biosynthesis Protein SpsA, Chain A"/>
    <property type="match status" value="1"/>
</dbReference>
<dbReference type="Pfam" id="PF00535">
    <property type="entry name" value="Glycos_transf_2"/>
    <property type="match status" value="1"/>
</dbReference>
<dbReference type="GO" id="GO:0016758">
    <property type="term" value="F:hexosyltransferase activity"/>
    <property type="evidence" value="ECO:0007669"/>
    <property type="project" value="UniProtKB-ARBA"/>
</dbReference>
<accession>A0A9X4YBE9</accession>
<dbReference type="SUPFAM" id="SSF53448">
    <property type="entry name" value="Nucleotide-diphospho-sugar transferases"/>
    <property type="match status" value="1"/>
</dbReference>
<dbReference type="CDD" id="cd00761">
    <property type="entry name" value="Glyco_tranf_GTA_type"/>
    <property type="match status" value="1"/>
</dbReference>
<dbReference type="Proteomes" id="UP000460751">
    <property type="component" value="Unassembled WGS sequence"/>
</dbReference>
<proteinExistence type="predicted"/>
<dbReference type="InterPro" id="IPR029044">
    <property type="entry name" value="Nucleotide-diphossugar_trans"/>
</dbReference>
<keyword evidence="3" id="KW-1185">Reference proteome</keyword>
<reference evidence="2 3" key="1">
    <citation type="submission" date="2019-11" db="EMBL/GenBank/DDBJ databases">
        <title>Genome sequences of 17 halophilic strains isolated from different environments.</title>
        <authorList>
            <person name="Furrow R.E."/>
        </authorList>
    </citation>
    <scope>NUCLEOTIDE SEQUENCE [LARGE SCALE GENOMIC DNA]</scope>
    <source>
        <strain evidence="2 3">22507_15_FS</strain>
    </source>
</reference>
<dbReference type="InterPro" id="IPR001173">
    <property type="entry name" value="Glyco_trans_2-like"/>
</dbReference>
<comment type="caution">
    <text evidence="2">The sequence shown here is derived from an EMBL/GenBank/DDBJ whole genome shotgun (WGS) entry which is preliminary data.</text>
</comment>
<dbReference type="AlphaFoldDB" id="A0A9X4YBE9"/>
<dbReference type="PANTHER" id="PTHR22916">
    <property type="entry name" value="GLYCOSYLTRANSFERASE"/>
    <property type="match status" value="1"/>
</dbReference>
<organism evidence="2 3">
    <name type="scientific">Vreelandella halophila</name>
    <dbReference type="NCBI Taxonomy" id="86177"/>
    <lineage>
        <taxon>Bacteria</taxon>
        <taxon>Pseudomonadati</taxon>
        <taxon>Pseudomonadota</taxon>
        <taxon>Gammaproteobacteria</taxon>
        <taxon>Oceanospirillales</taxon>
        <taxon>Halomonadaceae</taxon>
        <taxon>Vreelandella</taxon>
    </lineage>
</organism>
<sequence>MPPRGSSSACKQGNALMRPLVSIVMPVFNVEGILRECLDSVLAQTFTDFELICIDDGSQDASGEILDAYGASDQRMRVVHQDNRGQYPTRNVGLELVRGKYMLSVDCDDVVSPAFVERLVHRAETDSADITLVGWDYLSGPYRSPDVRRWNLRKWQRGDYTDGFPLAFGYVWMKLYRVEFLRRHGLRFREEFYSKADVIFHWKTMSLAEQVSVVPEPLYHYRVHANSVTGTIGPRFIQVIHVMEAIREDLQELGDPKGLLRAWYPFALGFIRGAYFQLAPEHRPAMKEELRKFLQRLGGEGRAVLRRPGSVPRDVRYFYRALESPGNAFWFGTLYGWRKAFAQALRRVLLPSPVRRRLLAVARAQSYNLSTSSIHDLRDSVDELNETVDRLAAENYRLRQGAGEQSVESVASR</sequence>
<evidence type="ECO:0000259" key="1">
    <source>
        <dbReference type="Pfam" id="PF00535"/>
    </source>
</evidence>
<evidence type="ECO:0000313" key="3">
    <source>
        <dbReference type="Proteomes" id="UP000460751"/>
    </source>
</evidence>
<evidence type="ECO:0000313" key="2">
    <source>
        <dbReference type="EMBL" id="MYL26812.1"/>
    </source>
</evidence>